<evidence type="ECO:0000313" key="1">
    <source>
        <dbReference type="EnsemblPlants" id="Zm00001eb297140_P001"/>
    </source>
</evidence>
<reference evidence="1" key="3">
    <citation type="submission" date="2021-05" db="UniProtKB">
        <authorList>
            <consortium name="EnsemblPlants"/>
        </authorList>
    </citation>
    <scope>IDENTIFICATION</scope>
    <source>
        <strain evidence="1">cv. B73</strain>
    </source>
</reference>
<evidence type="ECO:0000313" key="2">
    <source>
        <dbReference type="Proteomes" id="UP000007305"/>
    </source>
</evidence>
<organism evidence="1 2">
    <name type="scientific">Zea mays</name>
    <name type="common">Maize</name>
    <dbReference type="NCBI Taxonomy" id="4577"/>
    <lineage>
        <taxon>Eukaryota</taxon>
        <taxon>Viridiplantae</taxon>
        <taxon>Streptophyta</taxon>
        <taxon>Embryophyta</taxon>
        <taxon>Tracheophyta</taxon>
        <taxon>Spermatophyta</taxon>
        <taxon>Magnoliopsida</taxon>
        <taxon>Liliopsida</taxon>
        <taxon>Poales</taxon>
        <taxon>Poaceae</taxon>
        <taxon>PACMAD clade</taxon>
        <taxon>Panicoideae</taxon>
        <taxon>Andropogonodae</taxon>
        <taxon>Andropogoneae</taxon>
        <taxon>Tripsacinae</taxon>
        <taxon>Zea</taxon>
    </lineage>
</organism>
<reference evidence="1" key="2">
    <citation type="submission" date="2019-07" db="EMBL/GenBank/DDBJ databases">
        <authorList>
            <person name="Seetharam A."/>
            <person name="Woodhouse M."/>
            <person name="Cannon E."/>
        </authorList>
    </citation>
    <scope>NUCLEOTIDE SEQUENCE [LARGE SCALE GENOMIC DNA]</scope>
    <source>
        <strain evidence="1">cv. B73</strain>
    </source>
</reference>
<dbReference type="AlphaFoldDB" id="A0A804Q392"/>
<dbReference type="EnsemblPlants" id="Zm00001eb297140_T001">
    <property type="protein sequence ID" value="Zm00001eb297140_P001"/>
    <property type="gene ID" value="Zm00001eb297140"/>
</dbReference>
<dbReference type="InParanoid" id="A0A804Q392"/>
<dbReference type="Gramene" id="Zm00001eb297140_T001">
    <property type="protein sequence ID" value="Zm00001eb297140_P001"/>
    <property type="gene ID" value="Zm00001eb297140"/>
</dbReference>
<accession>A0A804Q392</accession>
<dbReference type="Proteomes" id="UP000007305">
    <property type="component" value="Chromosome 6"/>
</dbReference>
<keyword evidence="2" id="KW-1185">Reference proteome</keyword>
<reference evidence="2" key="1">
    <citation type="journal article" date="2009" name="Science">
        <title>The B73 maize genome: complexity, diversity, and dynamics.</title>
        <authorList>
            <person name="Schnable P.S."/>
            <person name="Ware D."/>
            <person name="Fulton R.S."/>
            <person name="Stein J.C."/>
            <person name="Wei F."/>
            <person name="Pasternak S."/>
            <person name="Liang C."/>
            <person name="Zhang J."/>
            <person name="Fulton L."/>
            <person name="Graves T.A."/>
            <person name="Minx P."/>
            <person name="Reily A.D."/>
            <person name="Courtney L."/>
            <person name="Kruchowski S.S."/>
            <person name="Tomlinson C."/>
            <person name="Strong C."/>
            <person name="Delehaunty K."/>
            <person name="Fronick C."/>
            <person name="Courtney B."/>
            <person name="Rock S.M."/>
            <person name="Belter E."/>
            <person name="Du F."/>
            <person name="Kim K."/>
            <person name="Abbott R.M."/>
            <person name="Cotton M."/>
            <person name="Levy A."/>
            <person name="Marchetto P."/>
            <person name="Ochoa K."/>
            <person name="Jackson S.M."/>
            <person name="Gillam B."/>
            <person name="Chen W."/>
            <person name="Yan L."/>
            <person name="Higginbotham J."/>
            <person name="Cardenas M."/>
            <person name="Waligorski J."/>
            <person name="Applebaum E."/>
            <person name="Phelps L."/>
            <person name="Falcone J."/>
            <person name="Kanchi K."/>
            <person name="Thane T."/>
            <person name="Scimone A."/>
            <person name="Thane N."/>
            <person name="Henke J."/>
            <person name="Wang T."/>
            <person name="Ruppert J."/>
            <person name="Shah N."/>
            <person name="Rotter K."/>
            <person name="Hodges J."/>
            <person name="Ingenthron E."/>
            <person name="Cordes M."/>
            <person name="Kohlberg S."/>
            <person name="Sgro J."/>
            <person name="Delgado B."/>
            <person name="Mead K."/>
            <person name="Chinwalla A."/>
            <person name="Leonard S."/>
            <person name="Crouse K."/>
            <person name="Collura K."/>
            <person name="Kudrna D."/>
            <person name="Currie J."/>
            <person name="He R."/>
            <person name="Angelova A."/>
            <person name="Rajasekar S."/>
            <person name="Mueller T."/>
            <person name="Lomeli R."/>
            <person name="Scara G."/>
            <person name="Ko A."/>
            <person name="Delaney K."/>
            <person name="Wissotski M."/>
            <person name="Lopez G."/>
            <person name="Campos D."/>
            <person name="Braidotti M."/>
            <person name="Ashley E."/>
            <person name="Golser W."/>
            <person name="Kim H."/>
            <person name="Lee S."/>
            <person name="Lin J."/>
            <person name="Dujmic Z."/>
            <person name="Kim W."/>
            <person name="Talag J."/>
            <person name="Zuccolo A."/>
            <person name="Fan C."/>
            <person name="Sebastian A."/>
            <person name="Kramer M."/>
            <person name="Spiegel L."/>
            <person name="Nascimento L."/>
            <person name="Zutavern T."/>
            <person name="Miller B."/>
            <person name="Ambroise C."/>
            <person name="Muller S."/>
            <person name="Spooner W."/>
            <person name="Narechania A."/>
            <person name="Ren L."/>
            <person name="Wei S."/>
            <person name="Kumari S."/>
            <person name="Faga B."/>
            <person name="Levy M.J."/>
            <person name="McMahan L."/>
            <person name="Van Buren P."/>
            <person name="Vaughn M.W."/>
            <person name="Ying K."/>
            <person name="Yeh C.-T."/>
            <person name="Emrich S.J."/>
            <person name="Jia Y."/>
            <person name="Kalyanaraman A."/>
            <person name="Hsia A.-P."/>
            <person name="Barbazuk W.B."/>
            <person name="Baucom R.S."/>
            <person name="Brutnell T.P."/>
            <person name="Carpita N.C."/>
            <person name="Chaparro C."/>
            <person name="Chia J.-M."/>
            <person name="Deragon J.-M."/>
            <person name="Estill J.C."/>
            <person name="Fu Y."/>
            <person name="Jeddeloh J.A."/>
            <person name="Han Y."/>
            <person name="Lee H."/>
            <person name="Li P."/>
            <person name="Lisch D.R."/>
            <person name="Liu S."/>
            <person name="Liu Z."/>
            <person name="Nagel D.H."/>
            <person name="McCann M.C."/>
            <person name="SanMiguel P."/>
            <person name="Myers A.M."/>
            <person name="Nettleton D."/>
            <person name="Nguyen J."/>
            <person name="Penning B.W."/>
            <person name="Ponnala L."/>
            <person name="Schneider K.L."/>
            <person name="Schwartz D.C."/>
            <person name="Sharma A."/>
            <person name="Soderlund C."/>
            <person name="Springer N.M."/>
            <person name="Sun Q."/>
            <person name="Wang H."/>
            <person name="Waterman M."/>
            <person name="Westerman R."/>
            <person name="Wolfgruber T.K."/>
            <person name="Yang L."/>
            <person name="Yu Y."/>
            <person name="Zhang L."/>
            <person name="Zhou S."/>
            <person name="Zhu Q."/>
            <person name="Bennetzen J.L."/>
            <person name="Dawe R.K."/>
            <person name="Jiang J."/>
            <person name="Jiang N."/>
            <person name="Presting G.G."/>
            <person name="Wessler S.R."/>
            <person name="Aluru S."/>
            <person name="Martienssen R.A."/>
            <person name="Clifton S.W."/>
            <person name="McCombie W.R."/>
            <person name="Wing R.A."/>
            <person name="Wilson R.K."/>
        </authorList>
    </citation>
    <scope>NUCLEOTIDE SEQUENCE [LARGE SCALE GENOMIC DNA]</scope>
    <source>
        <strain evidence="2">cv. B73</strain>
    </source>
</reference>
<name>A0A804Q392_MAIZE</name>
<proteinExistence type="predicted"/>
<sequence length="128" mass="14855">MMATTAYIDDSYSEIIDPLKTEALYVVELPGDHTQHPPKPNVVVSSSVCELLEYPVCLNVMYPIHQLHIHTDPFGMFISKTLFKCSRLDENYGFTGFSVPFNIMYCFHHFILTRFNFYGRLVHNVYKP</sequence>
<protein>
    <submittedName>
        <fullName evidence="1">Uncharacterized protein</fullName>
    </submittedName>
</protein>